<protein>
    <submittedName>
        <fullName evidence="1">Uncharacterized protein</fullName>
    </submittedName>
</protein>
<accession>A0A0V8JK63</accession>
<name>A0A0V8JK63_9BACI</name>
<evidence type="ECO:0000313" key="1">
    <source>
        <dbReference type="EMBL" id="KSU87338.1"/>
    </source>
</evidence>
<dbReference type="Proteomes" id="UP000053681">
    <property type="component" value="Unassembled WGS sequence"/>
</dbReference>
<dbReference type="EMBL" id="LNQP01000046">
    <property type="protein sequence ID" value="KSU87338.1"/>
    <property type="molecule type" value="Genomic_DNA"/>
</dbReference>
<proteinExistence type="predicted"/>
<gene>
    <name evidence="1" type="ORF">AS180_13565</name>
</gene>
<keyword evidence="2" id="KW-1185">Reference proteome</keyword>
<reference evidence="1 2" key="1">
    <citation type="submission" date="2015-11" db="EMBL/GenBank/DDBJ databases">
        <title>Bacillus caseinolyticus sp nov.</title>
        <authorList>
            <person name="Dastager S.G."/>
            <person name="Mawlankar R."/>
        </authorList>
    </citation>
    <scope>NUCLEOTIDE SEQUENCE [LARGE SCALE GENOMIC DNA]</scope>
    <source>
        <strain evidence="1 2">SGD-V-76</strain>
    </source>
</reference>
<sequence>MDKHLVVIKAFSHEVSCCCPGESHQHVITFHQGDVWTLTDERKYIDSLGWHSLMDVNREFQCFISTEELQDLYLNGVICSILDVDLQMNHLNFKINEALDTQNRELFHSMVSKRFNLQKIRDKVDAIYAQIV</sequence>
<dbReference type="RefSeq" id="WP_062686941.1">
    <property type="nucleotide sequence ID" value="NZ_KQ758661.1"/>
</dbReference>
<organism evidence="1 2">
    <name type="scientific">Priestia veravalensis</name>
    <dbReference type="NCBI Taxonomy" id="1414648"/>
    <lineage>
        <taxon>Bacteria</taxon>
        <taxon>Bacillati</taxon>
        <taxon>Bacillota</taxon>
        <taxon>Bacilli</taxon>
        <taxon>Bacillales</taxon>
        <taxon>Bacillaceae</taxon>
        <taxon>Priestia</taxon>
    </lineage>
</organism>
<dbReference type="AlphaFoldDB" id="A0A0V8JK63"/>
<comment type="caution">
    <text evidence="1">The sequence shown here is derived from an EMBL/GenBank/DDBJ whole genome shotgun (WGS) entry which is preliminary data.</text>
</comment>
<evidence type="ECO:0000313" key="2">
    <source>
        <dbReference type="Proteomes" id="UP000053681"/>
    </source>
</evidence>